<dbReference type="Gene3D" id="2.30.120.10">
    <property type="match status" value="1"/>
</dbReference>
<organism evidence="6 7">
    <name type="scientific">Alloalcanivorax profundimaris</name>
    <dbReference type="NCBI Taxonomy" id="2735259"/>
    <lineage>
        <taxon>Bacteria</taxon>
        <taxon>Pseudomonadati</taxon>
        <taxon>Pseudomonadota</taxon>
        <taxon>Gammaproteobacteria</taxon>
        <taxon>Oceanospirillales</taxon>
        <taxon>Alcanivoracaceae</taxon>
        <taxon>Alloalcanivorax</taxon>
    </lineage>
</organism>
<gene>
    <name evidence="6" type="ORF">Y5W_02946</name>
</gene>
<evidence type="ECO:0000256" key="1">
    <source>
        <dbReference type="ARBA" id="ARBA00006586"/>
    </source>
</evidence>
<feature type="chain" id="PRO_5045362004" evidence="5">
    <location>
        <begin position="24"/>
        <end position="784"/>
    </location>
</feature>
<dbReference type="Gene3D" id="1.10.439.10">
    <property type="entry name" value="Penicillin Amidohydrolase, domain 1"/>
    <property type="match status" value="1"/>
</dbReference>
<protein>
    <submittedName>
        <fullName evidence="6">Peptidase S45 penicillin amidase</fullName>
    </submittedName>
</protein>
<dbReference type="Proteomes" id="UP000662703">
    <property type="component" value="Unassembled WGS sequence"/>
</dbReference>
<evidence type="ECO:0000256" key="2">
    <source>
        <dbReference type="ARBA" id="ARBA00022729"/>
    </source>
</evidence>
<dbReference type="SUPFAM" id="SSF56235">
    <property type="entry name" value="N-terminal nucleophile aminohydrolases (Ntn hydrolases)"/>
    <property type="match status" value="1"/>
</dbReference>
<keyword evidence="7" id="KW-1185">Reference proteome</keyword>
<dbReference type="InterPro" id="IPR023343">
    <property type="entry name" value="Penicillin_amidase_dom1"/>
</dbReference>
<dbReference type="InterPro" id="IPR002692">
    <property type="entry name" value="S45"/>
</dbReference>
<evidence type="ECO:0000313" key="6">
    <source>
        <dbReference type="EMBL" id="MBF5057652.1"/>
    </source>
</evidence>
<name>A0ABS0AVN2_9GAMM</name>
<evidence type="ECO:0000256" key="3">
    <source>
        <dbReference type="ARBA" id="ARBA00022801"/>
    </source>
</evidence>
<feature type="signal peptide" evidence="5">
    <location>
        <begin position="1"/>
        <end position="23"/>
    </location>
</feature>
<keyword evidence="4" id="KW-0865">Zymogen</keyword>
<evidence type="ECO:0000256" key="5">
    <source>
        <dbReference type="SAM" id="SignalP"/>
    </source>
</evidence>
<evidence type="ECO:0000256" key="4">
    <source>
        <dbReference type="ARBA" id="ARBA00023145"/>
    </source>
</evidence>
<proteinExistence type="inferred from homology"/>
<comment type="caution">
    <text evidence="6">The sequence shown here is derived from an EMBL/GenBank/DDBJ whole genome shotgun (WGS) entry which is preliminary data.</text>
</comment>
<dbReference type="InterPro" id="IPR043146">
    <property type="entry name" value="Penicillin_amidase_N_B-knob"/>
</dbReference>
<keyword evidence="2 5" id="KW-0732">Signal</keyword>
<dbReference type="PANTHER" id="PTHR34218">
    <property type="entry name" value="PEPTIDASE S45 PENICILLIN AMIDASE"/>
    <property type="match status" value="1"/>
</dbReference>
<accession>A0ABS0AVN2</accession>
<dbReference type="EMBL" id="ARXX01000053">
    <property type="protein sequence ID" value="MBF5057652.1"/>
    <property type="molecule type" value="Genomic_DNA"/>
</dbReference>
<evidence type="ECO:0000313" key="7">
    <source>
        <dbReference type="Proteomes" id="UP000662703"/>
    </source>
</evidence>
<dbReference type="InterPro" id="IPR029055">
    <property type="entry name" value="Ntn_hydrolases_N"/>
</dbReference>
<comment type="similarity">
    <text evidence="1">Belongs to the peptidase S45 family.</text>
</comment>
<dbReference type="Pfam" id="PF01804">
    <property type="entry name" value="Penicil_amidase"/>
    <property type="match status" value="1"/>
</dbReference>
<dbReference type="InterPro" id="IPR043147">
    <property type="entry name" value="Penicillin_amidase_A-knob"/>
</dbReference>
<reference evidence="6 7" key="1">
    <citation type="submission" date="2012-09" db="EMBL/GenBank/DDBJ databases">
        <title>Genome Sequence of alkane-degrading Bacterium Alcanivorax sp. 521-1.</title>
        <authorList>
            <person name="Lai Q."/>
            <person name="Shao Z."/>
        </authorList>
    </citation>
    <scope>NUCLEOTIDE SEQUENCE [LARGE SCALE GENOMIC DNA]</scope>
    <source>
        <strain evidence="6 7">521-1</strain>
    </source>
</reference>
<keyword evidence="3" id="KW-0378">Hydrolase</keyword>
<sequence length="784" mass="84748">MKTLFRPSVWSRGAVLGVAVVLAACGGDSSSSSSSSPDGDGYSATIERTTYGIPHITADGYGGAGYGHGYAIAEDNLCVLASAYVTFRGDGSRYFGPDALAAPMGTFGAPTNREADFFFRFVVNDDQVAAFRDAQPSDVRQLSRGFAAGFSRYVREVKGGEHAGRHLTCRDQPWLAPITEQDVFRRLVALNLAASSSNLLEEIVNAQPPSASATSLTRAGGEQADDEHRFWVGGEEGIGSNTLAFGGDATESGGGLLFANPHWYLEGVDRFYQLQMTIPGELNVSGVSIMGAPMVLLGFNNDIAWAHTVSTARRFTPYALDMVDATHYRKDGEEKALEAVEITIQKKQPDGSLVPETRTLYRSEYGPMINFGNPKLPAWGITLRDINLENTQSFQNFLAFDQAESLDDFYAAIEEHVGIPWVNTTAIGRGDERALYSDITAVPNVPDSLVDNCEVAPLAAGLPLLSGASSACDWQQDPDAVLPGAFGPANLPHLFRRDYVANMNDSYWLTNANAPLTGYAGIIGQEDYPQTLRSRLGHTLVEDRFNSRDGFAGSQINSVRLRDIVLNSRALGAELLKEPVLAAVCGGSLSADEQQACQVLHNWDNTGNLNAVGAHVWTAIFEGRSGEYDGLADIENLWAVPFDPQDPVHTPRDLNTGDSDVLNAVRQAFSDGVAAVVASGAPLDAPLGEVQTYAKAGTDIPQYGGEGGEGYFTVLRNTYLHVVDFPEGEPVRAYTLLSHGESTDPTSPHYADYTEAYSRKQWHRVPFTREQIENARLSITEISE</sequence>
<dbReference type="Gene3D" id="1.10.1400.10">
    <property type="match status" value="1"/>
</dbReference>
<dbReference type="Gene3D" id="3.60.20.10">
    <property type="entry name" value="Glutamine Phosphoribosylpyrophosphate, subunit 1, domain 1"/>
    <property type="match status" value="1"/>
</dbReference>
<dbReference type="PROSITE" id="PS51257">
    <property type="entry name" value="PROKAR_LIPOPROTEIN"/>
    <property type="match status" value="1"/>
</dbReference>
<dbReference type="RefSeq" id="WP_194865827.1">
    <property type="nucleotide sequence ID" value="NZ_ARXX01000053.1"/>
</dbReference>
<dbReference type="PANTHER" id="PTHR34218:SF3">
    <property type="entry name" value="ACYL-HOMOSERINE LACTONE ACYLASE PVDQ"/>
    <property type="match status" value="1"/>
</dbReference>